<feature type="region of interest" description="Disordered" evidence="1">
    <location>
        <begin position="32"/>
        <end position="54"/>
    </location>
</feature>
<dbReference type="KEGG" id="fpu:FPSE_07550"/>
<name>K3UJW9_FUSPC</name>
<keyword evidence="3" id="KW-1185">Reference proteome</keyword>
<gene>
    <name evidence="2" type="ORF">FPSE_07550</name>
</gene>
<accession>K3UJW9</accession>
<dbReference type="OrthoDB" id="10534643at2759"/>
<reference evidence="2 3" key="1">
    <citation type="journal article" date="2012" name="PLoS Pathog.">
        <title>Comparative pathogenomics reveals horizontally acquired novel virulence genes in fungi infecting cereal hosts.</title>
        <authorList>
            <person name="Gardiner D.M."/>
            <person name="McDonald M.C."/>
            <person name="Covarelli L."/>
            <person name="Solomon P.S."/>
            <person name="Rusu A.G."/>
            <person name="Marshall M."/>
            <person name="Kazan K."/>
            <person name="Chakraborty S."/>
            <person name="McDonald B.A."/>
            <person name="Manners J.M."/>
        </authorList>
    </citation>
    <scope>NUCLEOTIDE SEQUENCE [LARGE SCALE GENOMIC DNA]</scope>
    <source>
        <strain evidence="2 3">CS3096</strain>
    </source>
</reference>
<dbReference type="EMBL" id="AFNW01000199">
    <property type="protein sequence ID" value="EKJ72256.1"/>
    <property type="molecule type" value="Genomic_DNA"/>
</dbReference>
<organism evidence="2 3">
    <name type="scientific">Fusarium pseudograminearum (strain CS3096)</name>
    <name type="common">Wheat and barley crown-rot fungus</name>
    <dbReference type="NCBI Taxonomy" id="1028729"/>
    <lineage>
        <taxon>Eukaryota</taxon>
        <taxon>Fungi</taxon>
        <taxon>Dikarya</taxon>
        <taxon>Ascomycota</taxon>
        <taxon>Pezizomycotina</taxon>
        <taxon>Sordariomycetes</taxon>
        <taxon>Hypocreomycetidae</taxon>
        <taxon>Hypocreales</taxon>
        <taxon>Nectriaceae</taxon>
        <taxon>Fusarium</taxon>
    </lineage>
</organism>
<evidence type="ECO:0000313" key="2">
    <source>
        <dbReference type="EMBL" id="EKJ72256.1"/>
    </source>
</evidence>
<dbReference type="HOGENOM" id="CLU_1343320_0_0_1"/>
<feature type="compositionally biased region" description="Acidic residues" evidence="1">
    <location>
        <begin position="42"/>
        <end position="53"/>
    </location>
</feature>
<evidence type="ECO:0000256" key="1">
    <source>
        <dbReference type="SAM" id="MobiDB-lite"/>
    </source>
</evidence>
<dbReference type="RefSeq" id="XP_009258943.1">
    <property type="nucleotide sequence ID" value="XM_009260668.1"/>
</dbReference>
<dbReference type="Proteomes" id="UP000007978">
    <property type="component" value="Chromosome 4"/>
</dbReference>
<evidence type="ECO:0000313" key="3">
    <source>
        <dbReference type="Proteomes" id="UP000007978"/>
    </source>
</evidence>
<sequence>MAAPYYTMGRCGKRHFHSFYVCKRPSSTASTQRTIYYRDPGDSDSDSDMEAPDDFEHANQPVKRVYWASSFTYSPQERMSGWNSRVSGRLISHVVSQPGCAEFVVGLNANIHDSSGLRDSEYALRTHHFINVFEKVESTLPKRVDCIFRNITETYTEASTGGGKGMGYDAERPLSARNVCIAYLDAGEQFIGGNSIGTTNSLLE</sequence>
<protein>
    <submittedName>
        <fullName evidence="2">Uncharacterized protein</fullName>
    </submittedName>
</protein>
<comment type="caution">
    <text evidence="2">The sequence shown here is derived from an EMBL/GenBank/DDBJ whole genome shotgun (WGS) entry which is preliminary data.</text>
</comment>
<proteinExistence type="predicted"/>
<dbReference type="GeneID" id="20366168"/>
<dbReference type="AlphaFoldDB" id="K3UJW9"/>